<dbReference type="InterPro" id="IPR036429">
    <property type="entry name" value="SpoA-like_sf"/>
</dbReference>
<comment type="caution">
    <text evidence="9">The sequence shown here is derived from an EMBL/GenBank/DDBJ whole genome shotgun (WGS) entry which is preliminary data.</text>
</comment>
<evidence type="ECO:0000256" key="1">
    <source>
        <dbReference type="ARBA" id="ARBA00004413"/>
    </source>
</evidence>
<feature type="domain" description="Flagellar motor switch protein FliN-like C-terminal" evidence="8">
    <location>
        <begin position="7"/>
        <end position="77"/>
    </location>
</feature>
<accession>A0A6L8W9Q7</accession>
<reference evidence="9 10" key="1">
    <citation type="submission" date="2019-12" db="EMBL/GenBank/DDBJ databases">
        <title>Snethiella sp. nov. sp. isolated from sea sand.</title>
        <authorList>
            <person name="Kim J."/>
            <person name="Jeong S.E."/>
            <person name="Jung H.S."/>
            <person name="Jeon C.O."/>
        </authorList>
    </citation>
    <scope>NUCLEOTIDE SEQUENCE [LARGE SCALE GENOMIC DNA]</scope>
    <source>
        <strain evidence="9 10">DP05</strain>
    </source>
</reference>
<comment type="subcellular location">
    <subcellularLocation>
        <location evidence="1">Cell membrane</location>
        <topology evidence="1">Peripheral membrane protein</topology>
        <orientation evidence="1">Cytoplasmic side</orientation>
    </subcellularLocation>
</comment>
<keyword evidence="5" id="KW-0145">Chemotaxis</keyword>
<dbReference type="EMBL" id="WTUW01000002">
    <property type="protein sequence ID" value="MZR31160.1"/>
    <property type="molecule type" value="Genomic_DNA"/>
</dbReference>
<dbReference type="InterPro" id="IPR001543">
    <property type="entry name" value="FliN-like_C"/>
</dbReference>
<evidence type="ECO:0000256" key="2">
    <source>
        <dbReference type="ARBA" id="ARBA00009226"/>
    </source>
</evidence>
<evidence type="ECO:0000256" key="6">
    <source>
        <dbReference type="ARBA" id="ARBA00022779"/>
    </source>
</evidence>
<dbReference type="GO" id="GO:0005886">
    <property type="term" value="C:plasma membrane"/>
    <property type="evidence" value="ECO:0007669"/>
    <property type="project" value="UniProtKB-SubCell"/>
</dbReference>
<dbReference type="GO" id="GO:0009425">
    <property type="term" value="C:bacterial-type flagellum basal body"/>
    <property type="evidence" value="ECO:0007669"/>
    <property type="project" value="InterPro"/>
</dbReference>
<keyword evidence="7" id="KW-0472">Membrane</keyword>
<keyword evidence="4" id="KW-1003">Cell membrane</keyword>
<dbReference type="Proteomes" id="UP000476030">
    <property type="component" value="Unassembled WGS sequence"/>
</dbReference>
<dbReference type="GO" id="GO:0071973">
    <property type="term" value="P:bacterial-type flagellum-dependent cell motility"/>
    <property type="evidence" value="ECO:0007669"/>
    <property type="project" value="InterPro"/>
</dbReference>
<proteinExistence type="inferred from homology"/>
<evidence type="ECO:0000256" key="7">
    <source>
        <dbReference type="ARBA" id="ARBA00023136"/>
    </source>
</evidence>
<dbReference type="InterPro" id="IPR051469">
    <property type="entry name" value="FliN/MopA/SpaO"/>
</dbReference>
<dbReference type="Pfam" id="PF01052">
    <property type="entry name" value="FliMN_C"/>
    <property type="match status" value="1"/>
</dbReference>
<dbReference type="GO" id="GO:0003774">
    <property type="term" value="F:cytoskeletal motor activity"/>
    <property type="evidence" value="ECO:0007669"/>
    <property type="project" value="InterPro"/>
</dbReference>
<dbReference type="PANTHER" id="PTHR43484:SF1">
    <property type="entry name" value="FLAGELLAR MOTOR SWITCH PROTEIN FLIN"/>
    <property type="match status" value="1"/>
</dbReference>
<dbReference type="RefSeq" id="WP_161315686.1">
    <property type="nucleotide sequence ID" value="NZ_WTUW01000002.1"/>
</dbReference>
<organism evidence="9 10">
    <name type="scientific">Sneathiella litorea</name>
    <dbReference type="NCBI Taxonomy" id="2606216"/>
    <lineage>
        <taxon>Bacteria</taxon>
        <taxon>Pseudomonadati</taxon>
        <taxon>Pseudomonadota</taxon>
        <taxon>Alphaproteobacteria</taxon>
        <taxon>Sneathiellales</taxon>
        <taxon>Sneathiellaceae</taxon>
        <taxon>Sneathiella</taxon>
    </lineage>
</organism>
<protein>
    <recommendedName>
        <fullName evidence="3">Flagellar motor switch protein FliN</fullName>
    </recommendedName>
</protein>
<dbReference type="PRINTS" id="PR00956">
    <property type="entry name" value="FLGMOTORFLIN"/>
</dbReference>
<keyword evidence="10" id="KW-1185">Reference proteome</keyword>
<dbReference type="PANTHER" id="PTHR43484">
    <property type="match status" value="1"/>
</dbReference>
<keyword evidence="6" id="KW-0283">Flagellar rotation</keyword>
<dbReference type="SUPFAM" id="SSF101801">
    <property type="entry name" value="Surface presentation of antigens (SPOA)"/>
    <property type="match status" value="1"/>
</dbReference>
<gene>
    <name evidence="9" type="ORF">GQE98_11000</name>
</gene>
<name>A0A6L8W9Q7_9PROT</name>
<evidence type="ECO:0000259" key="8">
    <source>
        <dbReference type="Pfam" id="PF01052"/>
    </source>
</evidence>
<dbReference type="AlphaFoldDB" id="A0A6L8W9Q7"/>
<evidence type="ECO:0000256" key="3">
    <source>
        <dbReference type="ARBA" id="ARBA00021897"/>
    </source>
</evidence>
<comment type="similarity">
    <text evidence="2">Belongs to the FliN/MopA/SpaO family.</text>
</comment>
<evidence type="ECO:0000313" key="9">
    <source>
        <dbReference type="EMBL" id="MZR31160.1"/>
    </source>
</evidence>
<evidence type="ECO:0000256" key="4">
    <source>
        <dbReference type="ARBA" id="ARBA00022475"/>
    </source>
</evidence>
<evidence type="ECO:0000313" key="10">
    <source>
        <dbReference type="Proteomes" id="UP000476030"/>
    </source>
</evidence>
<dbReference type="InterPro" id="IPR001172">
    <property type="entry name" value="FliN_T3SS_HrcQb"/>
</dbReference>
<dbReference type="GO" id="GO:0006935">
    <property type="term" value="P:chemotaxis"/>
    <property type="evidence" value="ECO:0007669"/>
    <property type="project" value="UniProtKB-KW"/>
</dbReference>
<sequence length="84" mass="8846">MSDEDKAIEGVDVEISVVLGKAVMPVHQLLKMGRGAVIELDAGADDDAVVLANNKPIAYGGIIIVDDNIGISITDSIKKNLPEF</sequence>
<evidence type="ECO:0000256" key="5">
    <source>
        <dbReference type="ARBA" id="ARBA00022500"/>
    </source>
</evidence>
<dbReference type="Gene3D" id="2.30.330.10">
    <property type="entry name" value="SpoA-like"/>
    <property type="match status" value="1"/>
</dbReference>